<proteinExistence type="predicted"/>
<dbReference type="VEuPathDB" id="TriTrypDB:TcCLB.506919.60"/>
<dbReference type="PANTHER" id="PTHR19446">
    <property type="entry name" value="REVERSE TRANSCRIPTASES"/>
    <property type="match status" value="1"/>
</dbReference>
<dbReference type="VEuPathDB" id="TriTrypDB:TcBrA4_0024410"/>
<evidence type="ECO:0000313" key="2">
    <source>
        <dbReference type="Proteomes" id="UP000246078"/>
    </source>
</evidence>
<dbReference type="VEuPathDB" id="TriTrypDB:C4B63_120g32"/>
<dbReference type="VEuPathDB" id="TriTrypDB:C3747_24g83"/>
<dbReference type="VEuPathDB" id="TriTrypDB:TcCL_ESM09970"/>
<accession>A0A2V2X716</accession>
<dbReference type="VEuPathDB" id="TriTrypDB:ECC02_009588"/>
<evidence type="ECO:0008006" key="3">
    <source>
        <dbReference type="Google" id="ProtNLM"/>
    </source>
</evidence>
<dbReference type="EMBL" id="PRFC01000024">
    <property type="protein sequence ID" value="PWV16285.1"/>
    <property type="molecule type" value="Genomic_DNA"/>
</dbReference>
<dbReference type="VEuPathDB" id="TriTrypDB:TcBrA4_0126550"/>
<sequence>MDFGLANDPTQATRITNRNISSPDVTAYRVLRLTHWQFAPYMDSDHCLVSYLVEMDDGIPRLANTLPRREKATFALRKADWPAFTSLCEALLATASTWLDIRGGIVRAAERHIPSGSRGNPKTIWTHEMEQADSAAEAAHKAHTLPHPETAYFEPNLLENMEEQNQALRRGFAVLLEARAKRRGASPSPSWRYLHGMAAPHPHPLESVVLRTDLGCVCALPRKQANMLVRHFVRVSRVTLPYTAAAARRTPLPPGDWEMDRPFTPYELDVAIRDSLRGSAPGPDEMLNEFLHHPGPVARDTLRTMIHNSFANGSLRGSWKMGDAIPIPKPGKDPCRPVSYRPIKSLSVLLQLTEGMIHRHLSALLPHHPRQFGFTPPRSTSDVVALVIDKITRGLNEFSIVEYVRPGGGAPARHARRHRSWS</sequence>
<dbReference type="VEuPathDB" id="TriTrypDB:TCSYLVIO_006741"/>
<evidence type="ECO:0000313" key="1">
    <source>
        <dbReference type="EMBL" id="PWV16285.1"/>
    </source>
</evidence>
<comment type="caution">
    <text evidence="1">The sequence shown here is derived from an EMBL/GenBank/DDBJ whole genome shotgun (WGS) entry which is preliminary data.</text>
</comment>
<dbReference type="VEuPathDB" id="TriTrypDB:TCDM_12887"/>
<protein>
    <recommendedName>
        <fullName evidence="3">Reverse transcriptase domain-containing protein</fullName>
    </recommendedName>
</protein>
<reference evidence="1 2" key="1">
    <citation type="journal article" date="2018" name="Microb. Genom.">
        <title>Expanding an expanded genome: long-read sequencing of Trypanosoma cruzi.</title>
        <authorList>
            <person name="Berna L."/>
            <person name="Rodriguez M."/>
            <person name="Chiribao M.L."/>
            <person name="Parodi-Talice A."/>
            <person name="Pita S."/>
            <person name="Rijo G."/>
            <person name="Alvarez-Valin F."/>
            <person name="Robello C."/>
        </authorList>
    </citation>
    <scope>NUCLEOTIDE SEQUENCE [LARGE SCALE GENOMIC DNA]</scope>
    <source>
        <strain evidence="1 2">TCC</strain>
    </source>
</reference>
<name>A0A2V2X716_TRYCR</name>
<dbReference type="VEuPathDB" id="TriTrypDB:Tc_MARK_5487"/>
<dbReference type="VEuPathDB" id="TriTrypDB:TcCLB.511887.40"/>
<dbReference type="VEuPathDB" id="TriTrypDB:TcG_11467"/>
<gene>
    <name evidence="1" type="ORF">C3747_24g83</name>
</gene>
<dbReference type="VEuPathDB" id="TriTrypDB:TcCLB.511603.480"/>
<dbReference type="VEuPathDB" id="TriTrypDB:TcCLB.510175.125"/>
<organism evidence="1 2">
    <name type="scientific">Trypanosoma cruzi</name>
    <dbReference type="NCBI Taxonomy" id="5693"/>
    <lineage>
        <taxon>Eukaryota</taxon>
        <taxon>Discoba</taxon>
        <taxon>Euglenozoa</taxon>
        <taxon>Kinetoplastea</taxon>
        <taxon>Metakinetoplastina</taxon>
        <taxon>Trypanosomatida</taxon>
        <taxon>Trypanosomatidae</taxon>
        <taxon>Trypanosoma</taxon>
        <taxon>Schizotrypanum</taxon>
    </lineage>
</organism>
<dbReference type="AlphaFoldDB" id="A0A2V2X716"/>
<dbReference type="VEuPathDB" id="TriTrypDB:TcYC6_0048600"/>
<dbReference type="Proteomes" id="UP000246078">
    <property type="component" value="Unassembled WGS sequence"/>
</dbReference>